<dbReference type="PANTHER" id="PTHR43584">
    <property type="entry name" value="NUCLEOTIDYL TRANSFERASE"/>
    <property type="match status" value="1"/>
</dbReference>
<keyword evidence="1" id="KW-0808">Transferase</keyword>
<dbReference type="PANTHER" id="PTHR43584:SF8">
    <property type="entry name" value="N-ACETYLMURAMATE ALPHA-1-PHOSPHATE URIDYLYLTRANSFERASE"/>
    <property type="match status" value="1"/>
</dbReference>
<keyword evidence="2" id="KW-0548">Nucleotidyltransferase</keyword>
<dbReference type="OrthoDB" id="9801810at2"/>
<reference evidence="4" key="1">
    <citation type="journal article" date="2008" name="Folia Microbiol. (Praha)">
        <title>Sequence analysis and heterologous expression of the lincomycin biosynthetic cluster of the type strain Streptomyces lincolnensis ATCC 25466.</title>
        <authorList>
            <person name="Koberska M."/>
            <person name="Kopecky J."/>
            <person name="Olsovska J."/>
            <person name="Jelinkova M."/>
            <person name="Ulanova D."/>
            <person name="Man P."/>
            <person name="Flieger M."/>
            <person name="Janata J."/>
        </authorList>
    </citation>
    <scope>NUCLEOTIDE SEQUENCE</scope>
</reference>
<dbReference type="EMBL" id="CP016438">
    <property type="protein sequence ID" value="ANS62473.1"/>
    <property type="molecule type" value="Genomic_DNA"/>
</dbReference>
<evidence type="ECO:0000313" key="6">
    <source>
        <dbReference type="Proteomes" id="UP000092598"/>
    </source>
</evidence>
<dbReference type="InterPro" id="IPR029044">
    <property type="entry name" value="Nucleotide-diphossugar_trans"/>
</dbReference>
<dbReference type="RefSeq" id="WP_067425664.1">
    <property type="nucleotide sequence ID" value="NZ_CP016438.1"/>
</dbReference>
<feature type="domain" description="MobA-like NTP transferase" evidence="3">
    <location>
        <begin position="12"/>
        <end position="139"/>
    </location>
</feature>
<dbReference type="STRING" id="1915.SLINC_0249"/>
<dbReference type="SUPFAM" id="SSF53448">
    <property type="entry name" value="Nucleotide-diphospho-sugar transferases"/>
    <property type="match status" value="1"/>
</dbReference>
<protein>
    <submittedName>
        <fullName evidence="4">LmbO</fullName>
    </submittedName>
</protein>
<reference evidence="5 6" key="2">
    <citation type="submission" date="2016-07" db="EMBL/GenBank/DDBJ databases">
        <title>Enhancement of antibiotic productionsby engineered nitrateutilization in actinobacteria.</title>
        <authorList>
            <person name="Meng S.C."/>
        </authorList>
    </citation>
    <scope>NUCLEOTIDE SEQUENCE [LARGE SCALE GENOMIC DNA]</scope>
    <source>
        <strain evidence="5 6">NRRL 2936</strain>
    </source>
</reference>
<evidence type="ECO:0000313" key="5">
    <source>
        <dbReference type="EMBL" id="ANS62473.1"/>
    </source>
</evidence>
<evidence type="ECO:0000256" key="1">
    <source>
        <dbReference type="ARBA" id="ARBA00022679"/>
    </source>
</evidence>
<dbReference type="InterPro" id="IPR050065">
    <property type="entry name" value="GlmU-like"/>
</dbReference>
<organism evidence="4">
    <name type="scientific">Streptomyces lincolnensis</name>
    <dbReference type="NCBI Taxonomy" id="1915"/>
    <lineage>
        <taxon>Bacteria</taxon>
        <taxon>Bacillati</taxon>
        <taxon>Actinomycetota</taxon>
        <taxon>Actinomycetes</taxon>
        <taxon>Kitasatosporales</taxon>
        <taxon>Streptomycetaceae</taxon>
        <taxon>Streptomyces</taxon>
    </lineage>
</organism>
<dbReference type="Proteomes" id="UP000092598">
    <property type="component" value="Chromosome"/>
</dbReference>
<dbReference type="EMBL" id="EU124663">
    <property type="protein sequence ID" value="ABX00613.1"/>
    <property type="molecule type" value="Genomic_DNA"/>
</dbReference>
<proteinExistence type="predicted"/>
<accession>A9Y8S7</accession>
<dbReference type="KEGG" id="sls:SLINC_0249"/>
<dbReference type="Gene3D" id="3.90.550.10">
    <property type="entry name" value="Spore Coat Polysaccharide Biosynthesis Protein SpsA, Chain A"/>
    <property type="match status" value="1"/>
</dbReference>
<dbReference type="Pfam" id="PF12804">
    <property type="entry name" value="NTP_transf_3"/>
    <property type="match status" value="1"/>
</dbReference>
<dbReference type="AlphaFoldDB" id="A9Y8S7"/>
<keyword evidence="6" id="KW-1185">Reference proteome</keyword>
<sequence length="232" mass="24448">MVASTEPPMTLVVLAGGRGTRMGAYARTTAKALLPVDGEPFLVRALRRYRAGGVTDVVLCTGHHAAQVQEVIGDGSALGLRVTHSAEPEPLGPIGALRHALPLLPETYLLTYCDVVPTIDVRSFTAAARASDCPAVMAVGTAPTPPEANVLLSGQQVSSYAKSPPPPGATHCDRGLLALERRLLDRHPGRTEADFYGALARRGELGAVRIGAPGADIGTAHRYERYLRTGEK</sequence>
<evidence type="ECO:0000256" key="2">
    <source>
        <dbReference type="ARBA" id="ARBA00022695"/>
    </source>
</evidence>
<dbReference type="BioCyc" id="MetaCyc:MONOMER-18842"/>
<name>A9Y8S7_STRLN</name>
<dbReference type="GO" id="GO:0016779">
    <property type="term" value="F:nucleotidyltransferase activity"/>
    <property type="evidence" value="ECO:0007669"/>
    <property type="project" value="UniProtKB-KW"/>
</dbReference>
<evidence type="ECO:0000259" key="3">
    <source>
        <dbReference type="Pfam" id="PF12804"/>
    </source>
</evidence>
<evidence type="ECO:0000313" key="4">
    <source>
        <dbReference type="EMBL" id="ABX00613.1"/>
    </source>
</evidence>
<dbReference type="InterPro" id="IPR025877">
    <property type="entry name" value="MobA-like_NTP_Trfase"/>
</dbReference>
<gene>
    <name evidence="5" type="ORF">SLINC_0249</name>
</gene>